<comment type="subcellular location">
    <subcellularLocation>
        <location evidence="1">Mitochondrion inner membrane</location>
        <topology evidence="1">Peripheral membrane protein</topology>
        <orientation evidence="1">Matrix side</orientation>
    </subcellularLocation>
</comment>
<evidence type="ECO:0000256" key="5">
    <source>
        <dbReference type="ARBA" id="ARBA00023128"/>
    </source>
</evidence>
<evidence type="ECO:0000256" key="3">
    <source>
        <dbReference type="ARBA" id="ARBA00022792"/>
    </source>
</evidence>
<organism evidence="7 8">
    <name type="scientific">Suillus luteus UH-Slu-Lm8-n1</name>
    <dbReference type="NCBI Taxonomy" id="930992"/>
    <lineage>
        <taxon>Eukaryota</taxon>
        <taxon>Fungi</taxon>
        <taxon>Dikarya</taxon>
        <taxon>Basidiomycota</taxon>
        <taxon>Agaricomycotina</taxon>
        <taxon>Agaricomycetes</taxon>
        <taxon>Agaricomycetidae</taxon>
        <taxon>Boletales</taxon>
        <taxon>Suillineae</taxon>
        <taxon>Suillaceae</taxon>
        <taxon>Suillus</taxon>
    </lineage>
</organism>
<evidence type="ECO:0000313" key="7">
    <source>
        <dbReference type="EMBL" id="KIK42021.1"/>
    </source>
</evidence>
<dbReference type="Pfam" id="PF10231">
    <property type="entry name" value="COA8"/>
    <property type="match status" value="1"/>
</dbReference>
<keyword evidence="5" id="KW-0496">Mitochondrion</keyword>
<evidence type="ECO:0000256" key="1">
    <source>
        <dbReference type="ARBA" id="ARBA00004443"/>
    </source>
</evidence>
<accession>A0A0D0AJM7</accession>
<dbReference type="Proteomes" id="UP000054485">
    <property type="component" value="Unassembled WGS sequence"/>
</dbReference>
<dbReference type="InterPro" id="IPR018796">
    <property type="entry name" value="COA8"/>
</dbReference>
<gene>
    <name evidence="7" type="ORF">CY34DRAFT_84302</name>
</gene>
<keyword evidence="6" id="KW-0472">Membrane</keyword>
<evidence type="ECO:0000256" key="6">
    <source>
        <dbReference type="ARBA" id="ARBA00023136"/>
    </source>
</evidence>
<reference evidence="8" key="2">
    <citation type="submission" date="2015-01" db="EMBL/GenBank/DDBJ databases">
        <title>Evolutionary Origins and Diversification of the Mycorrhizal Mutualists.</title>
        <authorList>
            <consortium name="DOE Joint Genome Institute"/>
            <consortium name="Mycorrhizal Genomics Consortium"/>
            <person name="Kohler A."/>
            <person name="Kuo A."/>
            <person name="Nagy L.G."/>
            <person name="Floudas D."/>
            <person name="Copeland A."/>
            <person name="Barry K.W."/>
            <person name="Cichocki N."/>
            <person name="Veneault-Fourrey C."/>
            <person name="LaButti K."/>
            <person name="Lindquist E.A."/>
            <person name="Lipzen A."/>
            <person name="Lundell T."/>
            <person name="Morin E."/>
            <person name="Murat C."/>
            <person name="Riley R."/>
            <person name="Ohm R."/>
            <person name="Sun H."/>
            <person name="Tunlid A."/>
            <person name="Henrissat B."/>
            <person name="Grigoriev I.V."/>
            <person name="Hibbett D.S."/>
            <person name="Martin F."/>
        </authorList>
    </citation>
    <scope>NUCLEOTIDE SEQUENCE [LARGE SCALE GENOMIC DNA]</scope>
    <source>
        <strain evidence="8">UH-Slu-Lm8-n1</strain>
    </source>
</reference>
<dbReference type="OrthoDB" id="6246201at2759"/>
<evidence type="ECO:0000256" key="2">
    <source>
        <dbReference type="ARBA" id="ARBA00005453"/>
    </source>
</evidence>
<evidence type="ECO:0000256" key="4">
    <source>
        <dbReference type="ARBA" id="ARBA00022946"/>
    </source>
</evidence>
<evidence type="ECO:0000313" key="8">
    <source>
        <dbReference type="Proteomes" id="UP000054485"/>
    </source>
</evidence>
<proteinExistence type="inferred from homology"/>
<dbReference type="GO" id="GO:0005743">
    <property type="term" value="C:mitochondrial inner membrane"/>
    <property type="evidence" value="ECO:0007669"/>
    <property type="project" value="UniProtKB-SubCell"/>
</dbReference>
<dbReference type="InParanoid" id="A0A0D0AJM7"/>
<dbReference type="GO" id="GO:0097193">
    <property type="term" value="P:intrinsic apoptotic signaling pathway"/>
    <property type="evidence" value="ECO:0007669"/>
    <property type="project" value="InterPro"/>
</dbReference>
<keyword evidence="3" id="KW-0999">Mitochondrion inner membrane</keyword>
<dbReference type="HOGENOM" id="CLU_120079_0_0_1"/>
<keyword evidence="4" id="KW-0809">Transit peptide</keyword>
<dbReference type="PANTHER" id="PTHR31107:SF2">
    <property type="entry name" value="CYTOCHROME C OXIDASE ASSEMBLY FACTOR 8"/>
    <property type="match status" value="1"/>
</dbReference>
<protein>
    <submittedName>
        <fullName evidence="7">Uncharacterized protein</fullName>
    </submittedName>
</protein>
<dbReference type="PANTHER" id="PTHR31107">
    <property type="entry name" value="APOPTOGENIC PROTEIN 1, MITOCHONDRIAL"/>
    <property type="match status" value="1"/>
</dbReference>
<keyword evidence="8" id="KW-1185">Reference proteome</keyword>
<dbReference type="EMBL" id="KN835250">
    <property type="protein sequence ID" value="KIK42021.1"/>
    <property type="molecule type" value="Genomic_DNA"/>
</dbReference>
<sequence length="172" mass="19983">MSPRTSLAHLSTYKRFIHTSRSSFNFIGLPDPTSNLRPIIYTTATSSSSPSQSTQHPYSLREFSDSDTVDHEIQWKLHREQLDAFNHAYWAESNTRFEAAKSSVLAALPPNAPTEAHEHALSEFYKKWVVQERAREDEYAVELRKRTFKDLSLSAKVEFHRAKKRLANWRFL</sequence>
<comment type="similarity">
    <text evidence="2">Belongs to the COA8 family.</text>
</comment>
<dbReference type="AlphaFoldDB" id="A0A0D0AJM7"/>
<name>A0A0D0AJM7_9AGAM</name>
<reference evidence="7 8" key="1">
    <citation type="submission" date="2014-04" db="EMBL/GenBank/DDBJ databases">
        <authorList>
            <consortium name="DOE Joint Genome Institute"/>
            <person name="Kuo A."/>
            <person name="Ruytinx J."/>
            <person name="Rineau F."/>
            <person name="Colpaert J."/>
            <person name="Kohler A."/>
            <person name="Nagy L.G."/>
            <person name="Floudas D."/>
            <person name="Copeland A."/>
            <person name="Barry K.W."/>
            <person name="Cichocki N."/>
            <person name="Veneault-Fourrey C."/>
            <person name="LaButti K."/>
            <person name="Lindquist E.A."/>
            <person name="Lipzen A."/>
            <person name="Lundell T."/>
            <person name="Morin E."/>
            <person name="Murat C."/>
            <person name="Sun H."/>
            <person name="Tunlid A."/>
            <person name="Henrissat B."/>
            <person name="Grigoriev I.V."/>
            <person name="Hibbett D.S."/>
            <person name="Martin F."/>
            <person name="Nordberg H.P."/>
            <person name="Cantor M.N."/>
            <person name="Hua S.X."/>
        </authorList>
    </citation>
    <scope>NUCLEOTIDE SEQUENCE [LARGE SCALE GENOMIC DNA]</scope>
    <source>
        <strain evidence="7 8">UH-Slu-Lm8-n1</strain>
    </source>
</reference>